<dbReference type="KEGG" id="pbas:SMSP2_01214"/>
<dbReference type="Pfam" id="PF16916">
    <property type="entry name" value="ZT_dimer"/>
    <property type="match status" value="1"/>
</dbReference>
<dbReference type="GO" id="GO:0016020">
    <property type="term" value="C:membrane"/>
    <property type="evidence" value="ECO:0007669"/>
    <property type="project" value="UniProtKB-SubCell"/>
</dbReference>
<evidence type="ECO:0000256" key="3">
    <source>
        <dbReference type="ARBA" id="ARBA00022448"/>
    </source>
</evidence>
<dbReference type="GO" id="GO:0008324">
    <property type="term" value="F:monoatomic cation transmembrane transporter activity"/>
    <property type="evidence" value="ECO:0007669"/>
    <property type="project" value="InterPro"/>
</dbReference>
<sequence>MVINLLLSGLKFAGGTIASSQALIADAFHSLSDTVTDLIVIIGVRFWQAPPDTKHPYGHGRIETVAALLIGTLLGAVGIGLAYNAISDINKQQSRTIGWTAFTIACLSIVLKEIIYRYTIAKARKIKSSALAANAWHHRSDALSSVPVALAAAVNRLTGGWEGLDSIAAVIVSLMIVQAAWRIVKPALEELVDAGLDKDHCTGISKLAQSVDGVVETHALRSRKLGSGIIIDLHVLVNANLTVAQGHEIATNVKHKLMNGETDILDVIVHIEPA</sequence>
<dbReference type="Gene3D" id="3.30.70.1350">
    <property type="entry name" value="Cation efflux protein, cytoplasmic domain"/>
    <property type="match status" value="1"/>
</dbReference>
<dbReference type="SUPFAM" id="SSF160240">
    <property type="entry name" value="Cation efflux protein cytoplasmic domain-like"/>
    <property type="match status" value="1"/>
</dbReference>
<evidence type="ECO:0000313" key="11">
    <source>
        <dbReference type="Proteomes" id="UP000188181"/>
    </source>
</evidence>
<dbReference type="NCBIfam" id="TIGR01297">
    <property type="entry name" value="CDF"/>
    <property type="match status" value="1"/>
</dbReference>
<dbReference type="InterPro" id="IPR036837">
    <property type="entry name" value="Cation_efflux_CTD_sf"/>
</dbReference>
<comment type="similarity">
    <text evidence="2">Belongs to the cation diffusion facilitator (CDF) transporter (TC 2.A.4) family.</text>
</comment>
<dbReference type="Proteomes" id="UP000188181">
    <property type="component" value="Chromosome"/>
</dbReference>
<evidence type="ECO:0000256" key="6">
    <source>
        <dbReference type="ARBA" id="ARBA00023136"/>
    </source>
</evidence>
<feature type="domain" description="Cation efflux protein cytoplasmic" evidence="9">
    <location>
        <begin position="197"/>
        <end position="273"/>
    </location>
</feature>
<keyword evidence="3" id="KW-0813">Transport</keyword>
<evidence type="ECO:0000256" key="2">
    <source>
        <dbReference type="ARBA" id="ARBA00008114"/>
    </source>
</evidence>
<dbReference type="STRING" id="1851148.SMSP2_01214"/>
<dbReference type="InterPro" id="IPR027469">
    <property type="entry name" value="Cation_efflux_TMD_sf"/>
</dbReference>
<feature type="transmembrane region" description="Helical" evidence="7">
    <location>
        <begin position="64"/>
        <end position="85"/>
    </location>
</feature>
<comment type="subcellular location">
    <subcellularLocation>
        <location evidence="1">Membrane</location>
        <topology evidence="1">Multi-pass membrane protein</topology>
    </subcellularLocation>
</comment>
<dbReference type="SUPFAM" id="SSF161111">
    <property type="entry name" value="Cation efflux protein transmembrane domain-like"/>
    <property type="match status" value="1"/>
</dbReference>
<keyword evidence="5 7" id="KW-1133">Transmembrane helix</keyword>
<name>A0A1Q2MF34_9BACT</name>
<feature type="domain" description="Cation efflux protein transmembrane" evidence="8">
    <location>
        <begin position="2"/>
        <end position="192"/>
    </location>
</feature>
<dbReference type="AlphaFoldDB" id="A0A1Q2MF34"/>
<organism evidence="10 11">
    <name type="scientific">Limihaloglobus sulfuriphilus</name>
    <dbReference type="NCBI Taxonomy" id="1851148"/>
    <lineage>
        <taxon>Bacteria</taxon>
        <taxon>Pseudomonadati</taxon>
        <taxon>Planctomycetota</taxon>
        <taxon>Phycisphaerae</taxon>
        <taxon>Sedimentisphaerales</taxon>
        <taxon>Sedimentisphaeraceae</taxon>
        <taxon>Limihaloglobus</taxon>
    </lineage>
</organism>
<evidence type="ECO:0000256" key="1">
    <source>
        <dbReference type="ARBA" id="ARBA00004141"/>
    </source>
</evidence>
<dbReference type="Gene3D" id="1.20.1510.10">
    <property type="entry name" value="Cation efflux protein transmembrane domain"/>
    <property type="match status" value="1"/>
</dbReference>
<reference evidence="11" key="1">
    <citation type="submission" date="2017-02" db="EMBL/GenBank/DDBJ databases">
        <title>Comparative genomics and description of representatives of a novel lineage of planctomycetes thriving in anoxic sediments.</title>
        <authorList>
            <person name="Spring S."/>
            <person name="Bunk B."/>
            <person name="Sproer C."/>
        </authorList>
    </citation>
    <scope>NUCLEOTIDE SEQUENCE [LARGE SCALE GENOMIC DNA]</scope>
    <source>
        <strain evidence="11">SM-Chi-D1</strain>
    </source>
</reference>
<gene>
    <name evidence="10" type="primary">fieF</name>
    <name evidence="10" type="ORF">SMSP2_01214</name>
</gene>
<dbReference type="FunFam" id="1.20.1510.10:FF:000006">
    <property type="entry name" value="Divalent cation efflux transporter"/>
    <property type="match status" value="1"/>
</dbReference>
<protein>
    <submittedName>
        <fullName evidence="10">Ferrous-iron efflux pump FieF</fullName>
    </submittedName>
</protein>
<dbReference type="InterPro" id="IPR027470">
    <property type="entry name" value="Cation_efflux_CTD"/>
</dbReference>
<proteinExistence type="inferred from homology"/>
<evidence type="ECO:0000256" key="5">
    <source>
        <dbReference type="ARBA" id="ARBA00022989"/>
    </source>
</evidence>
<dbReference type="EMBL" id="CP019646">
    <property type="protein sequence ID" value="AQQ70852.1"/>
    <property type="molecule type" value="Genomic_DNA"/>
</dbReference>
<accession>A0A1Q2MF34</accession>
<dbReference type="InterPro" id="IPR058533">
    <property type="entry name" value="Cation_efflux_TM"/>
</dbReference>
<dbReference type="PANTHER" id="PTHR43840">
    <property type="entry name" value="MITOCHONDRIAL METAL TRANSPORTER 1-RELATED"/>
    <property type="match status" value="1"/>
</dbReference>
<dbReference type="InterPro" id="IPR002524">
    <property type="entry name" value="Cation_efflux"/>
</dbReference>
<keyword evidence="11" id="KW-1185">Reference proteome</keyword>
<dbReference type="InterPro" id="IPR050291">
    <property type="entry name" value="CDF_Transporter"/>
</dbReference>
<evidence type="ECO:0000256" key="7">
    <source>
        <dbReference type="SAM" id="Phobius"/>
    </source>
</evidence>
<evidence type="ECO:0000313" key="10">
    <source>
        <dbReference type="EMBL" id="AQQ70852.1"/>
    </source>
</evidence>
<feature type="transmembrane region" description="Helical" evidence="7">
    <location>
        <begin position="97"/>
        <end position="115"/>
    </location>
</feature>
<keyword evidence="4 7" id="KW-0812">Transmembrane</keyword>
<evidence type="ECO:0000259" key="9">
    <source>
        <dbReference type="Pfam" id="PF16916"/>
    </source>
</evidence>
<evidence type="ECO:0000259" key="8">
    <source>
        <dbReference type="Pfam" id="PF01545"/>
    </source>
</evidence>
<dbReference type="Pfam" id="PF01545">
    <property type="entry name" value="Cation_efflux"/>
    <property type="match status" value="1"/>
</dbReference>
<evidence type="ECO:0000256" key="4">
    <source>
        <dbReference type="ARBA" id="ARBA00022692"/>
    </source>
</evidence>
<keyword evidence="6 7" id="KW-0472">Membrane</keyword>
<dbReference type="PANTHER" id="PTHR43840:SF15">
    <property type="entry name" value="MITOCHONDRIAL METAL TRANSPORTER 1-RELATED"/>
    <property type="match status" value="1"/>
</dbReference>